<proteinExistence type="predicted"/>
<keyword evidence="3" id="KW-0378">Hydrolase</keyword>
<dbReference type="SUPFAM" id="SSF56784">
    <property type="entry name" value="HAD-like"/>
    <property type="match status" value="1"/>
</dbReference>
<reference evidence="9" key="1">
    <citation type="submission" date="2020-04" db="EMBL/GenBank/DDBJ databases">
        <authorList>
            <person name="Chiriac C."/>
            <person name="Salcher M."/>
            <person name="Ghai R."/>
            <person name="Kavagutti S V."/>
        </authorList>
    </citation>
    <scope>NUCLEOTIDE SEQUENCE</scope>
</reference>
<dbReference type="InterPro" id="IPR023214">
    <property type="entry name" value="HAD_sf"/>
</dbReference>
<feature type="domain" description="Polynucleotide kinase PNKP phosphatase" evidence="8">
    <location>
        <begin position="58"/>
        <end position="171"/>
    </location>
</feature>
<name>A0A6J5NEN0_9CAUD</name>
<keyword evidence="2 9" id="KW-0645">Protease</keyword>
<gene>
    <name evidence="9" type="ORF">UFOVP688_18</name>
</gene>
<feature type="region of interest" description="Disordered" evidence="6">
    <location>
        <begin position="211"/>
        <end position="231"/>
    </location>
</feature>
<dbReference type="Pfam" id="PF04586">
    <property type="entry name" value="Peptidase_S78"/>
    <property type="match status" value="1"/>
</dbReference>
<accession>A0A6J5NEN0</accession>
<evidence type="ECO:0000259" key="7">
    <source>
        <dbReference type="Pfam" id="PF04586"/>
    </source>
</evidence>
<dbReference type="Pfam" id="PF25109">
    <property type="entry name" value="HAD_PNKP"/>
    <property type="match status" value="1"/>
</dbReference>
<feature type="compositionally biased region" description="Basic and acidic residues" evidence="6">
    <location>
        <begin position="217"/>
        <end position="231"/>
    </location>
</feature>
<keyword evidence="5" id="KW-1273">Viral capsid maturation</keyword>
<keyword evidence="1" id="KW-1188">Viral release from host cell</keyword>
<keyword evidence="4" id="KW-0118">Viral capsid assembly</keyword>
<dbReference type="InterPro" id="IPR054613">
    <property type="entry name" value="Peptidase_S78_dom"/>
</dbReference>
<dbReference type="InterPro" id="IPR006433">
    <property type="entry name" value="Prohead_protease"/>
</dbReference>
<dbReference type="NCBIfam" id="TIGR01543">
    <property type="entry name" value="proheadase_HK97"/>
    <property type="match status" value="1"/>
</dbReference>
<sequence length="558" mass="62064">MPYYITENAPSCDGWATIKEDGEVMGCHTTKQAAIDQMVAISIAEDLEVGGERIESGPQAVIVDIDGTLIGSNGRIEKVYNFLDDMEDTEIFVVTGRNVDRREETVKQLEDLSIDYDRLFMNPGSTADTADFKRVTAENLLKEYNVILAIDNNETMRRVYRDLGITALDVSDVPDVPSDENDPDEERQVNLEAPAYMRAAARRGLELNRQGFGGDGLTDKTKQEARDMAEGRVSEDKWRRIAPWIARHLVDLDAPQNNDPNDSGYPGAGLVAHLLWGSGPSKRAAQRTLDYAQGVIDRLDAEQNRSRWSSINVKSSKTEKENKVTQVERRVKTDVDFELRVEAAEADGMRFTGYAAVFNSDSEPLPFIERIMPGAFKRSLKARNEVKLFKNHNMDEVLASTRSKTLRLTEDSKGLLAEATLPDTTAGRDLAVLMKRGDVHAMSFGFSVPSKGDKWSDDGMTRELKEIRLHEVSIVTGFPAYEATTASVRSLDILATRTNVDADALADAMVKLEAGEQLPSSQADLLQEVVTKLRENTPTADELLELKRKQLDLLFKAV</sequence>
<evidence type="ECO:0000256" key="3">
    <source>
        <dbReference type="ARBA" id="ARBA00022801"/>
    </source>
</evidence>
<evidence type="ECO:0000313" key="9">
    <source>
        <dbReference type="EMBL" id="CAB4157353.1"/>
    </source>
</evidence>
<dbReference type="InterPro" id="IPR036412">
    <property type="entry name" value="HAD-like_sf"/>
</dbReference>
<evidence type="ECO:0000256" key="4">
    <source>
        <dbReference type="ARBA" id="ARBA00022950"/>
    </source>
</evidence>
<dbReference type="GO" id="GO:0008233">
    <property type="term" value="F:peptidase activity"/>
    <property type="evidence" value="ECO:0007669"/>
    <property type="project" value="UniProtKB-KW"/>
</dbReference>
<dbReference type="GO" id="GO:0006508">
    <property type="term" value="P:proteolysis"/>
    <property type="evidence" value="ECO:0007669"/>
    <property type="project" value="UniProtKB-KW"/>
</dbReference>
<organism evidence="9">
    <name type="scientific">uncultured Caudovirales phage</name>
    <dbReference type="NCBI Taxonomy" id="2100421"/>
    <lineage>
        <taxon>Viruses</taxon>
        <taxon>Duplodnaviria</taxon>
        <taxon>Heunggongvirae</taxon>
        <taxon>Uroviricota</taxon>
        <taxon>Caudoviricetes</taxon>
        <taxon>Peduoviridae</taxon>
        <taxon>Maltschvirus</taxon>
        <taxon>Maltschvirus maltsch</taxon>
    </lineage>
</organism>
<evidence type="ECO:0000256" key="2">
    <source>
        <dbReference type="ARBA" id="ARBA00022670"/>
    </source>
</evidence>
<dbReference type="InterPro" id="IPR056782">
    <property type="entry name" value="HAD_PNKP"/>
</dbReference>
<evidence type="ECO:0000256" key="6">
    <source>
        <dbReference type="SAM" id="MobiDB-lite"/>
    </source>
</evidence>
<evidence type="ECO:0000259" key="8">
    <source>
        <dbReference type="Pfam" id="PF25109"/>
    </source>
</evidence>
<feature type="domain" description="Prohead serine protease" evidence="7">
    <location>
        <begin position="339"/>
        <end position="490"/>
    </location>
</feature>
<evidence type="ECO:0000256" key="1">
    <source>
        <dbReference type="ARBA" id="ARBA00022612"/>
    </source>
</evidence>
<dbReference type="GO" id="GO:0046797">
    <property type="term" value="P:viral procapsid maturation"/>
    <property type="evidence" value="ECO:0007669"/>
    <property type="project" value="UniProtKB-KW"/>
</dbReference>
<dbReference type="EMBL" id="LR796659">
    <property type="protein sequence ID" value="CAB4157353.1"/>
    <property type="molecule type" value="Genomic_DNA"/>
</dbReference>
<evidence type="ECO:0000256" key="5">
    <source>
        <dbReference type="ARBA" id="ARBA00023045"/>
    </source>
</evidence>
<protein>
    <submittedName>
        <fullName evidence="9">Prohead protease</fullName>
    </submittedName>
</protein>
<dbReference type="Gene3D" id="3.40.50.1000">
    <property type="entry name" value="HAD superfamily/HAD-like"/>
    <property type="match status" value="1"/>
</dbReference>